<keyword evidence="2" id="KW-1185">Reference proteome</keyword>
<evidence type="ECO:0000313" key="2">
    <source>
        <dbReference type="Proteomes" id="UP001194468"/>
    </source>
</evidence>
<accession>A0AAD4GD64</accession>
<dbReference type="SUPFAM" id="SSF52047">
    <property type="entry name" value="RNI-like"/>
    <property type="match status" value="1"/>
</dbReference>
<dbReference type="Proteomes" id="UP001194468">
    <property type="component" value="Unassembled WGS sequence"/>
</dbReference>
<name>A0AAD4GD64_BOLED</name>
<dbReference type="AlphaFoldDB" id="A0AAD4GD64"/>
<reference evidence="1" key="1">
    <citation type="submission" date="2019-10" db="EMBL/GenBank/DDBJ databases">
        <authorList>
            <consortium name="DOE Joint Genome Institute"/>
            <person name="Kuo A."/>
            <person name="Miyauchi S."/>
            <person name="Kiss E."/>
            <person name="Drula E."/>
            <person name="Kohler A."/>
            <person name="Sanchez-Garcia M."/>
            <person name="Andreopoulos B."/>
            <person name="Barry K.W."/>
            <person name="Bonito G."/>
            <person name="Buee M."/>
            <person name="Carver A."/>
            <person name="Chen C."/>
            <person name="Cichocki N."/>
            <person name="Clum A."/>
            <person name="Culley D."/>
            <person name="Crous P.W."/>
            <person name="Fauchery L."/>
            <person name="Girlanda M."/>
            <person name="Hayes R."/>
            <person name="Keri Z."/>
            <person name="LaButti K."/>
            <person name="Lipzen A."/>
            <person name="Lombard V."/>
            <person name="Magnuson J."/>
            <person name="Maillard F."/>
            <person name="Morin E."/>
            <person name="Murat C."/>
            <person name="Nolan M."/>
            <person name="Ohm R."/>
            <person name="Pangilinan J."/>
            <person name="Pereira M."/>
            <person name="Perotto S."/>
            <person name="Peter M."/>
            <person name="Riley R."/>
            <person name="Sitrit Y."/>
            <person name="Stielow B."/>
            <person name="Szollosi G."/>
            <person name="Zifcakova L."/>
            <person name="Stursova M."/>
            <person name="Spatafora J.W."/>
            <person name="Tedersoo L."/>
            <person name="Vaario L.-M."/>
            <person name="Yamada A."/>
            <person name="Yan M."/>
            <person name="Wang P."/>
            <person name="Xu J."/>
            <person name="Bruns T."/>
            <person name="Baldrian P."/>
            <person name="Vilgalys R."/>
            <person name="Henrissat B."/>
            <person name="Grigoriev I.V."/>
            <person name="Hibbett D."/>
            <person name="Nagy L.G."/>
            <person name="Martin F.M."/>
        </authorList>
    </citation>
    <scope>NUCLEOTIDE SEQUENCE</scope>
    <source>
        <strain evidence="1">BED1</strain>
    </source>
</reference>
<sequence>MHRCLNIVEVLRAIFREVHHQSRGSATLARLARTCRAFNGVALDVLWATLDSFVYLIQCLPRDLWKIEPADRKLTFQRPMSLRDWEIFFRYSSRIRNLFQSVGPEILTQCSSLGDDVIFALSNPPTYGPLIPYLRKLYWDKPNRKYASLLRLLLTPSLVTLSLSFCTLRSPEVSILTSIGTVCPSLKTLCITSHRSYANILDAKGEKILSEALLYLHSLESLSCPALDEAAIVHLSHLPFLADLSMELQLDFQLEKVWPYIAPPAFASISSLMLHANALSMLTSLLEPMRFKPTTVAFVVASTPTPDALRLFFLALASACGSERLSRVSLTTCSERQRGAPPQQVTLSTFQSLLAFPNIHAFEFDVPCDVALDDNAITMLTKHWSGLAILSINAKSGWGITSRVTHQGLMTLLSRCPALTEFALAIDFSDIDGPHVEMPESRPGEGVANTKCLIANFVTSAIMFPITIAAFLSDVCPEVEAVKSEWHHGILWTEVDLDEVDTYRERWEEVENLLPAFSAVRKQCMEWAQKKAKEESAVPA</sequence>
<dbReference type="InterPro" id="IPR032675">
    <property type="entry name" value="LRR_dom_sf"/>
</dbReference>
<evidence type="ECO:0008006" key="3">
    <source>
        <dbReference type="Google" id="ProtNLM"/>
    </source>
</evidence>
<organism evidence="1 2">
    <name type="scientific">Boletus edulis BED1</name>
    <dbReference type="NCBI Taxonomy" id="1328754"/>
    <lineage>
        <taxon>Eukaryota</taxon>
        <taxon>Fungi</taxon>
        <taxon>Dikarya</taxon>
        <taxon>Basidiomycota</taxon>
        <taxon>Agaricomycotina</taxon>
        <taxon>Agaricomycetes</taxon>
        <taxon>Agaricomycetidae</taxon>
        <taxon>Boletales</taxon>
        <taxon>Boletineae</taxon>
        <taxon>Boletaceae</taxon>
        <taxon>Boletoideae</taxon>
        <taxon>Boletus</taxon>
    </lineage>
</organism>
<dbReference type="EMBL" id="WHUW01000017">
    <property type="protein sequence ID" value="KAF8438000.1"/>
    <property type="molecule type" value="Genomic_DNA"/>
</dbReference>
<reference evidence="1" key="2">
    <citation type="journal article" date="2020" name="Nat. Commun.">
        <title>Large-scale genome sequencing of mycorrhizal fungi provides insights into the early evolution of symbiotic traits.</title>
        <authorList>
            <person name="Miyauchi S."/>
            <person name="Kiss E."/>
            <person name="Kuo A."/>
            <person name="Drula E."/>
            <person name="Kohler A."/>
            <person name="Sanchez-Garcia M."/>
            <person name="Morin E."/>
            <person name="Andreopoulos B."/>
            <person name="Barry K.W."/>
            <person name="Bonito G."/>
            <person name="Buee M."/>
            <person name="Carver A."/>
            <person name="Chen C."/>
            <person name="Cichocki N."/>
            <person name="Clum A."/>
            <person name="Culley D."/>
            <person name="Crous P.W."/>
            <person name="Fauchery L."/>
            <person name="Girlanda M."/>
            <person name="Hayes R.D."/>
            <person name="Keri Z."/>
            <person name="LaButti K."/>
            <person name="Lipzen A."/>
            <person name="Lombard V."/>
            <person name="Magnuson J."/>
            <person name="Maillard F."/>
            <person name="Murat C."/>
            <person name="Nolan M."/>
            <person name="Ohm R.A."/>
            <person name="Pangilinan J."/>
            <person name="Pereira M.F."/>
            <person name="Perotto S."/>
            <person name="Peter M."/>
            <person name="Pfister S."/>
            <person name="Riley R."/>
            <person name="Sitrit Y."/>
            <person name="Stielow J.B."/>
            <person name="Szollosi G."/>
            <person name="Zifcakova L."/>
            <person name="Stursova M."/>
            <person name="Spatafora J.W."/>
            <person name="Tedersoo L."/>
            <person name="Vaario L.M."/>
            <person name="Yamada A."/>
            <person name="Yan M."/>
            <person name="Wang P."/>
            <person name="Xu J."/>
            <person name="Bruns T."/>
            <person name="Baldrian P."/>
            <person name="Vilgalys R."/>
            <person name="Dunand C."/>
            <person name="Henrissat B."/>
            <person name="Grigoriev I.V."/>
            <person name="Hibbett D."/>
            <person name="Nagy L.G."/>
            <person name="Martin F.M."/>
        </authorList>
    </citation>
    <scope>NUCLEOTIDE SEQUENCE</scope>
    <source>
        <strain evidence="1">BED1</strain>
    </source>
</reference>
<dbReference type="Gene3D" id="3.80.10.10">
    <property type="entry name" value="Ribonuclease Inhibitor"/>
    <property type="match status" value="1"/>
</dbReference>
<protein>
    <recommendedName>
        <fullName evidence="3">F-box domain-containing protein</fullName>
    </recommendedName>
</protein>
<evidence type="ECO:0000313" key="1">
    <source>
        <dbReference type="EMBL" id="KAF8438000.1"/>
    </source>
</evidence>
<proteinExistence type="predicted"/>
<gene>
    <name evidence="1" type="ORF">L210DRAFT_3482065</name>
</gene>
<comment type="caution">
    <text evidence="1">The sequence shown here is derived from an EMBL/GenBank/DDBJ whole genome shotgun (WGS) entry which is preliminary data.</text>
</comment>